<dbReference type="AlphaFoldDB" id="M4FER3"/>
<dbReference type="EnsemblPlants" id="Bra039585.1">
    <property type="protein sequence ID" value="Bra039585.1-P"/>
    <property type="gene ID" value="Bra039585"/>
</dbReference>
<dbReference type="InParanoid" id="M4FER3"/>
<dbReference type="HOGENOM" id="CLU_019862_1_1_1"/>
<reference evidence="1" key="3">
    <citation type="submission" date="2023-03" db="UniProtKB">
        <authorList>
            <consortium name="EnsemblPlants"/>
        </authorList>
    </citation>
    <scope>IDENTIFICATION</scope>
    <source>
        <strain evidence="1">cv. Chiifu-401-42</strain>
    </source>
</reference>
<reference evidence="2" key="1">
    <citation type="journal article" date="2011" name="Nat. Genet.">
        <title>The genome of the mesopolyploid crop species Brassica rapa.</title>
        <authorList>
            <consortium name="Brassica rapa Genome Sequencing Project Consortium"/>
            <person name="Wang X."/>
            <person name="Wang H."/>
            <person name="Wang J."/>
            <person name="Sun R."/>
            <person name="Wu J."/>
            <person name="Liu S."/>
            <person name="Bai Y."/>
            <person name="Mun J.H."/>
            <person name="Bancroft I."/>
            <person name="Cheng F."/>
            <person name="Huang S."/>
            <person name="Li X."/>
            <person name="Hua W."/>
            <person name="Wang J."/>
            <person name="Wang X."/>
            <person name="Freeling M."/>
            <person name="Pires J.C."/>
            <person name="Paterson A.H."/>
            <person name="Chalhoub B."/>
            <person name="Wang B."/>
            <person name="Hayward A."/>
            <person name="Sharpe A.G."/>
            <person name="Park B.S."/>
            <person name="Weisshaar B."/>
            <person name="Liu B."/>
            <person name="Li B."/>
            <person name="Liu B."/>
            <person name="Tong C."/>
            <person name="Song C."/>
            <person name="Duran C."/>
            <person name="Peng C."/>
            <person name="Geng C."/>
            <person name="Koh C."/>
            <person name="Lin C."/>
            <person name="Edwards D."/>
            <person name="Mu D."/>
            <person name="Shen D."/>
            <person name="Soumpourou E."/>
            <person name="Li F."/>
            <person name="Fraser F."/>
            <person name="Conant G."/>
            <person name="Lassalle G."/>
            <person name="King G.J."/>
            <person name="Bonnema G."/>
            <person name="Tang H."/>
            <person name="Wang H."/>
            <person name="Belcram H."/>
            <person name="Zhou H."/>
            <person name="Hirakawa H."/>
            <person name="Abe H."/>
            <person name="Guo H."/>
            <person name="Wang H."/>
            <person name="Jin H."/>
            <person name="Parkin I.A."/>
            <person name="Batley J."/>
            <person name="Kim J.S."/>
            <person name="Just J."/>
            <person name="Li J."/>
            <person name="Xu J."/>
            <person name="Deng J."/>
            <person name="Kim J.A."/>
            <person name="Li J."/>
            <person name="Yu J."/>
            <person name="Meng J."/>
            <person name="Wang J."/>
            <person name="Min J."/>
            <person name="Poulain J."/>
            <person name="Wang J."/>
            <person name="Hatakeyama K."/>
            <person name="Wu K."/>
            <person name="Wang L."/>
            <person name="Fang L."/>
            <person name="Trick M."/>
            <person name="Links M.G."/>
            <person name="Zhao M."/>
            <person name="Jin M."/>
            <person name="Ramchiary N."/>
            <person name="Drou N."/>
            <person name="Berkman P.J."/>
            <person name="Cai Q."/>
            <person name="Huang Q."/>
            <person name="Li R."/>
            <person name="Tabata S."/>
            <person name="Cheng S."/>
            <person name="Zhang S."/>
            <person name="Zhang S."/>
            <person name="Huang S."/>
            <person name="Sato S."/>
            <person name="Sun S."/>
            <person name="Kwon S.J."/>
            <person name="Choi S.R."/>
            <person name="Lee T.H."/>
            <person name="Fan W."/>
            <person name="Zhao X."/>
            <person name="Tan X."/>
            <person name="Xu X."/>
            <person name="Wang Y."/>
            <person name="Qiu Y."/>
            <person name="Yin Y."/>
            <person name="Li Y."/>
            <person name="Du Y."/>
            <person name="Liao Y."/>
            <person name="Lim Y."/>
            <person name="Narusaka Y."/>
            <person name="Wang Y."/>
            <person name="Wang Z."/>
            <person name="Li Z."/>
            <person name="Wang Z."/>
            <person name="Xiong Z."/>
            <person name="Zhang Z."/>
        </authorList>
    </citation>
    <scope>NUCLEOTIDE SEQUENCE [LARGE SCALE GENOMIC DNA]</scope>
    <source>
        <strain evidence="2">cv. Chiifu-401-42</strain>
    </source>
</reference>
<reference evidence="2" key="2">
    <citation type="journal article" date="2018" name="Hortic Res">
        <title>Improved Brassica rapa reference genome by single-molecule sequencing and chromosome conformation capture technologies.</title>
        <authorList>
            <person name="Zhang L."/>
            <person name="Cai X."/>
            <person name="Wu J."/>
            <person name="Liu M."/>
            <person name="Grob S."/>
            <person name="Cheng F."/>
            <person name="Liang J."/>
            <person name="Cai C."/>
            <person name="Liu Z."/>
            <person name="Liu B."/>
            <person name="Wang F."/>
            <person name="Li S."/>
            <person name="Liu F."/>
            <person name="Li X."/>
            <person name="Cheng L."/>
            <person name="Yang W."/>
            <person name="Li M.H."/>
            <person name="Grossniklaus U."/>
            <person name="Zheng H."/>
            <person name="Wang X."/>
        </authorList>
    </citation>
    <scope>NUCLEOTIDE SEQUENCE [LARGE SCALE GENOMIC DNA]</scope>
    <source>
        <strain evidence="2">cv. Chiifu-401-42</strain>
    </source>
</reference>
<dbReference type="Gramene" id="Bra039585.1">
    <property type="protein sequence ID" value="Bra039585.1-P"/>
    <property type="gene ID" value="Bra039585"/>
</dbReference>
<accession>M4FER3</accession>
<protein>
    <submittedName>
        <fullName evidence="1">Uncharacterized protein</fullName>
    </submittedName>
</protein>
<evidence type="ECO:0000313" key="2">
    <source>
        <dbReference type="Proteomes" id="UP000011750"/>
    </source>
</evidence>
<dbReference type="Proteomes" id="UP000011750">
    <property type="component" value="Unassembled WGS sequence"/>
</dbReference>
<name>M4FER3_BRACM</name>
<evidence type="ECO:0000313" key="1">
    <source>
        <dbReference type="EnsemblPlants" id="Bra039585.1-P"/>
    </source>
</evidence>
<proteinExistence type="predicted"/>
<organism evidence="1 2">
    <name type="scientific">Brassica campestris</name>
    <name type="common">Field mustard</name>
    <dbReference type="NCBI Taxonomy" id="3711"/>
    <lineage>
        <taxon>Eukaryota</taxon>
        <taxon>Viridiplantae</taxon>
        <taxon>Streptophyta</taxon>
        <taxon>Embryophyta</taxon>
        <taxon>Tracheophyta</taxon>
        <taxon>Spermatophyta</taxon>
        <taxon>Magnoliopsida</taxon>
        <taxon>eudicotyledons</taxon>
        <taxon>Gunneridae</taxon>
        <taxon>Pentapetalae</taxon>
        <taxon>rosids</taxon>
        <taxon>malvids</taxon>
        <taxon>Brassicales</taxon>
        <taxon>Brassicaceae</taxon>
        <taxon>Brassiceae</taxon>
        <taxon>Brassica</taxon>
    </lineage>
</organism>
<sequence>MSSKKRTSKKGPSSTNVHEELLVPKIKFVPHSVDPAENEAWMGPGPCLRQWKRHERHPIPDFDDFFAGLPSGFDPPPPLDESGRSKVVTKGSRIINGGLNLLGSALEASHREAMVYRFKAEKAERDVARMQGEMRNLLTIMRGPFIEYGNLKDAYTLVGDYRECRGSVGSLWKTQAENYVFEEEMKFMKDGMKNHAHAEKLIPPIDGRIQEFWAPVPVSPDTVEATTEFAGDDEEVNYPADAFGASLSGDFNF</sequence>
<dbReference type="OMA" id="HERHPIP"/>
<keyword evidence="2" id="KW-1185">Reference proteome</keyword>